<keyword evidence="9" id="KW-1133">Transmembrane helix</keyword>
<dbReference type="CDD" id="cd16917">
    <property type="entry name" value="HATPase_UhpB-NarQ-NarX-like"/>
    <property type="match status" value="1"/>
</dbReference>
<evidence type="ECO:0000256" key="3">
    <source>
        <dbReference type="ARBA" id="ARBA00022553"/>
    </source>
</evidence>
<keyword evidence="8" id="KW-0902">Two-component regulatory system</keyword>
<dbReference type="Pfam" id="PF02518">
    <property type="entry name" value="HATPase_c"/>
    <property type="match status" value="1"/>
</dbReference>
<evidence type="ECO:0000256" key="8">
    <source>
        <dbReference type="ARBA" id="ARBA00023012"/>
    </source>
</evidence>
<reference evidence="12" key="1">
    <citation type="submission" date="2021-01" db="EMBL/GenBank/DDBJ databases">
        <title>Whole genome shotgun sequence of Rhizocola hellebori NBRC 109834.</title>
        <authorList>
            <person name="Komaki H."/>
            <person name="Tamura T."/>
        </authorList>
    </citation>
    <scope>NUCLEOTIDE SEQUENCE</scope>
    <source>
        <strain evidence="12">NBRC 109834</strain>
    </source>
</reference>
<dbReference type="InterPro" id="IPR011712">
    <property type="entry name" value="Sig_transdc_His_kin_sub3_dim/P"/>
</dbReference>
<dbReference type="InterPro" id="IPR050482">
    <property type="entry name" value="Sensor_HK_TwoCompSys"/>
</dbReference>
<evidence type="ECO:0000256" key="9">
    <source>
        <dbReference type="SAM" id="Phobius"/>
    </source>
</evidence>
<keyword evidence="13" id="KW-1185">Reference proteome</keyword>
<keyword evidence="5" id="KW-0547">Nucleotide-binding</keyword>
<feature type="domain" description="Signal transduction histidine kinase subgroup 3 dimerisation and phosphoacceptor" evidence="11">
    <location>
        <begin position="182"/>
        <end position="245"/>
    </location>
</feature>
<evidence type="ECO:0000256" key="1">
    <source>
        <dbReference type="ARBA" id="ARBA00000085"/>
    </source>
</evidence>
<feature type="transmembrane region" description="Helical" evidence="9">
    <location>
        <begin position="139"/>
        <end position="159"/>
    </location>
</feature>
<feature type="domain" description="Histidine kinase/HSP90-like ATPase" evidence="10">
    <location>
        <begin position="287"/>
        <end position="376"/>
    </location>
</feature>
<dbReference type="RefSeq" id="WP_203908581.1">
    <property type="nucleotide sequence ID" value="NZ_BONY01000014.1"/>
</dbReference>
<gene>
    <name evidence="12" type="ORF">Rhe02_27750</name>
</gene>
<dbReference type="GO" id="GO:0005524">
    <property type="term" value="F:ATP binding"/>
    <property type="evidence" value="ECO:0007669"/>
    <property type="project" value="UniProtKB-KW"/>
</dbReference>
<evidence type="ECO:0000313" key="13">
    <source>
        <dbReference type="Proteomes" id="UP000612899"/>
    </source>
</evidence>
<dbReference type="GO" id="GO:0046983">
    <property type="term" value="F:protein dimerization activity"/>
    <property type="evidence" value="ECO:0007669"/>
    <property type="project" value="InterPro"/>
</dbReference>
<keyword evidence="7" id="KW-0067">ATP-binding</keyword>
<keyword evidence="6 12" id="KW-0418">Kinase</keyword>
<dbReference type="GO" id="GO:0016020">
    <property type="term" value="C:membrane"/>
    <property type="evidence" value="ECO:0007669"/>
    <property type="project" value="InterPro"/>
</dbReference>
<dbReference type="InterPro" id="IPR036890">
    <property type="entry name" value="HATPase_C_sf"/>
</dbReference>
<dbReference type="PANTHER" id="PTHR24421">
    <property type="entry name" value="NITRATE/NITRITE SENSOR PROTEIN NARX-RELATED"/>
    <property type="match status" value="1"/>
</dbReference>
<dbReference type="PANTHER" id="PTHR24421:SF10">
    <property type="entry name" value="NITRATE_NITRITE SENSOR PROTEIN NARQ"/>
    <property type="match status" value="1"/>
</dbReference>
<keyword evidence="9" id="KW-0812">Transmembrane</keyword>
<keyword evidence="4" id="KW-0808">Transferase</keyword>
<evidence type="ECO:0000259" key="10">
    <source>
        <dbReference type="Pfam" id="PF02518"/>
    </source>
</evidence>
<dbReference type="SUPFAM" id="SSF55874">
    <property type="entry name" value="ATPase domain of HSP90 chaperone/DNA topoisomerase II/histidine kinase"/>
    <property type="match status" value="1"/>
</dbReference>
<accession>A0A8J3VGB5</accession>
<dbReference type="AlphaFoldDB" id="A0A8J3VGB5"/>
<dbReference type="Gene3D" id="3.30.565.10">
    <property type="entry name" value="Histidine kinase-like ATPase, C-terminal domain"/>
    <property type="match status" value="1"/>
</dbReference>
<evidence type="ECO:0000256" key="7">
    <source>
        <dbReference type="ARBA" id="ARBA00022840"/>
    </source>
</evidence>
<dbReference type="GO" id="GO:0000155">
    <property type="term" value="F:phosphorelay sensor kinase activity"/>
    <property type="evidence" value="ECO:0007669"/>
    <property type="project" value="InterPro"/>
</dbReference>
<protein>
    <recommendedName>
        <fullName evidence="2">histidine kinase</fullName>
        <ecNumber evidence="2">2.7.13.3</ecNumber>
    </recommendedName>
</protein>
<keyword evidence="9" id="KW-0472">Membrane</keyword>
<organism evidence="12 13">
    <name type="scientific">Rhizocola hellebori</name>
    <dbReference type="NCBI Taxonomy" id="1392758"/>
    <lineage>
        <taxon>Bacteria</taxon>
        <taxon>Bacillati</taxon>
        <taxon>Actinomycetota</taxon>
        <taxon>Actinomycetes</taxon>
        <taxon>Micromonosporales</taxon>
        <taxon>Micromonosporaceae</taxon>
        <taxon>Rhizocola</taxon>
    </lineage>
</organism>
<dbReference type="Pfam" id="PF07730">
    <property type="entry name" value="HisKA_3"/>
    <property type="match status" value="1"/>
</dbReference>
<dbReference type="InterPro" id="IPR003594">
    <property type="entry name" value="HATPase_dom"/>
</dbReference>
<sequence length="387" mass="41364">MSRNFSRFEAFAPVIAGVTVFLLSFLSPQRSPISDASSSCWRTCAEEPLIASWKVIPIAAACGIAVALARRIRAPLYVMAAVGWLTFGMWAVVIVASFYAGLKFGPLAKALFVGLAVLVIATVVFTSEGSSGGLWRGSVVYVISAIGMMIVLPLIFGLWTKGRREQQAEAERMQALKIRESERNRIAREMHDIVAHRVSLIVIHAGALEMGARDEPTSRTAGLIRSAGREALIELRQVLGVLRGTAAAIPMPDIAGIHQLSKLSRQAGLTIDLHLQEETRNASAAAQRTAYRLVQEALTNVVKHAPGAAVKISVICPRDTLNINVRNGAPETISEPIPGSGLGLAGLSERVRALGGTFESGPTADGGFEIHAEIPRYAADAKESGRQ</sequence>
<dbReference type="Gene3D" id="1.20.5.1930">
    <property type="match status" value="1"/>
</dbReference>
<evidence type="ECO:0000256" key="2">
    <source>
        <dbReference type="ARBA" id="ARBA00012438"/>
    </source>
</evidence>
<dbReference type="EC" id="2.7.13.3" evidence="2"/>
<evidence type="ECO:0000256" key="4">
    <source>
        <dbReference type="ARBA" id="ARBA00022679"/>
    </source>
</evidence>
<evidence type="ECO:0000256" key="5">
    <source>
        <dbReference type="ARBA" id="ARBA00022741"/>
    </source>
</evidence>
<keyword evidence="3" id="KW-0597">Phosphoprotein</keyword>
<dbReference type="Proteomes" id="UP000612899">
    <property type="component" value="Unassembled WGS sequence"/>
</dbReference>
<feature type="transmembrane region" description="Helical" evidence="9">
    <location>
        <begin position="76"/>
        <end position="101"/>
    </location>
</feature>
<feature type="transmembrane region" description="Helical" evidence="9">
    <location>
        <begin position="50"/>
        <end position="69"/>
    </location>
</feature>
<name>A0A8J3VGB5_9ACTN</name>
<feature type="transmembrane region" description="Helical" evidence="9">
    <location>
        <begin position="107"/>
        <end position="127"/>
    </location>
</feature>
<dbReference type="EMBL" id="BONY01000014">
    <property type="protein sequence ID" value="GIH04708.1"/>
    <property type="molecule type" value="Genomic_DNA"/>
</dbReference>
<proteinExistence type="predicted"/>
<evidence type="ECO:0000259" key="11">
    <source>
        <dbReference type="Pfam" id="PF07730"/>
    </source>
</evidence>
<evidence type="ECO:0000313" key="12">
    <source>
        <dbReference type="EMBL" id="GIH04708.1"/>
    </source>
</evidence>
<comment type="catalytic activity">
    <reaction evidence="1">
        <text>ATP + protein L-histidine = ADP + protein N-phospho-L-histidine.</text>
        <dbReference type="EC" id="2.7.13.3"/>
    </reaction>
</comment>
<comment type="caution">
    <text evidence="12">The sequence shown here is derived from an EMBL/GenBank/DDBJ whole genome shotgun (WGS) entry which is preliminary data.</text>
</comment>
<evidence type="ECO:0000256" key="6">
    <source>
        <dbReference type="ARBA" id="ARBA00022777"/>
    </source>
</evidence>